<organism evidence="2 3">
    <name type="scientific">Dyadobacter sandarakinus</name>
    <dbReference type="NCBI Taxonomy" id="2747268"/>
    <lineage>
        <taxon>Bacteria</taxon>
        <taxon>Pseudomonadati</taxon>
        <taxon>Bacteroidota</taxon>
        <taxon>Cytophagia</taxon>
        <taxon>Cytophagales</taxon>
        <taxon>Spirosomataceae</taxon>
        <taxon>Dyadobacter</taxon>
    </lineage>
</organism>
<feature type="domain" description="CinA C-terminal" evidence="1">
    <location>
        <begin position="8"/>
        <end position="156"/>
    </location>
</feature>
<dbReference type="SUPFAM" id="SSF142433">
    <property type="entry name" value="CinA-like"/>
    <property type="match status" value="1"/>
</dbReference>
<dbReference type="RefSeq" id="WP_204661265.1">
    <property type="nucleotide sequence ID" value="NZ_CP056775.1"/>
</dbReference>
<protein>
    <submittedName>
        <fullName evidence="2">Nicotinamide-nucleotide amidohydrolase family protein</fullName>
    </submittedName>
</protein>
<dbReference type="EMBL" id="CP056775">
    <property type="protein sequence ID" value="QRR00323.1"/>
    <property type="molecule type" value="Genomic_DNA"/>
</dbReference>
<name>A0ABX7I357_9BACT</name>
<dbReference type="Proteomes" id="UP000612680">
    <property type="component" value="Chromosome"/>
</dbReference>
<dbReference type="InterPro" id="IPR008136">
    <property type="entry name" value="CinA_C"/>
</dbReference>
<sequence length="158" mass="16877">MPSQVVIECCDAIKSRELTIAFAESATAGRMSAEFCMSPASGQILKGGLVCYDATLKVDILKIPKSFIEEHTPESAEVTEELARRLGGLIPSDIQVGVTGLTTPGGSESETKPVGSIFLHICMPGKSIPVFRVFEGEPEQIVLQAIDLAAQTILEELK</sequence>
<accession>A0ABX7I357</accession>
<dbReference type="Pfam" id="PF02464">
    <property type="entry name" value="CinA"/>
    <property type="match status" value="1"/>
</dbReference>
<dbReference type="InterPro" id="IPR036653">
    <property type="entry name" value="CinA-like_C"/>
</dbReference>
<evidence type="ECO:0000259" key="1">
    <source>
        <dbReference type="Pfam" id="PF02464"/>
    </source>
</evidence>
<dbReference type="Gene3D" id="3.90.950.20">
    <property type="entry name" value="CinA-like"/>
    <property type="match status" value="1"/>
</dbReference>
<reference evidence="2 3" key="1">
    <citation type="submission" date="2020-06" db="EMBL/GenBank/DDBJ databases">
        <title>Dyadobacter sandarakinus sp. nov., isolated from the soil of the Arctic Yellow River Station.</title>
        <authorList>
            <person name="Zhang Y."/>
            <person name="Peng F."/>
        </authorList>
    </citation>
    <scope>NUCLEOTIDE SEQUENCE [LARGE SCALE GENOMIC DNA]</scope>
    <source>
        <strain evidence="2 3">Q3-56</strain>
    </source>
</reference>
<evidence type="ECO:0000313" key="2">
    <source>
        <dbReference type="EMBL" id="QRR00323.1"/>
    </source>
</evidence>
<evidence type="ECO:0000313" key="3">
    <source>
        <dbReference type="Proteomes" id="UP000612680"/>
    </source>
</evidence>
<keyword evidence="3" id="KW-1185">Reference proteome</keyword>
<gene>
    <name evidence="2" type="ORF">HWI92_05080</name>
</gene>
<dbReference type="NCBIfam" id="TIGR00199">
    <property type="entry name" value="PncC_domain"/>
    <property type="match status" value="1"/>
</dbReference>
<proteinExistence type="predicted"/>